<sequence length="772" mass="90004">MKYNIYSKSLFVIDLILVSVWAFFLNRYCSADFLLLVPIRIALCFEMRRKSSWTLFSAIAFFIAYLSLDFCDTPFVRMIYKLGCCAGSPDVMVAIFENPIGRKLKVWFDGFTVLWFLWLIGMPLFVGWRQKAFGQTDWRKKGIWLYLLPLVVLCVWRMVDEGKVGGLLLGVVLASCPLAYWGLYLRKGRSLMQLISDGREVGWYVGYAAFMLFALIIGLKDISALRFVGLILLLPLFYIMLMKSLAKGVILTRCCVALSFAGWGYWLICDNGRFTVSLLCISITLIVYVGITMILKTREWLVSIILMTVIPTVIAPFILGFNPYVVTDADYTYSYLANICVKNGVYVVEKYTGRDLKEQSRCSELKLGLRDRYGIILPMEYDSLKIIDEKGRFLSTYSNVVEEGKKRQQYGIFDLKKRFFVLDPYQFEAPEIEKIDDATFKLINADDRHYTTLYLPGEYKGKYFPDAHYEPHFADSENPVDEYLAQARDVCLDVKGTYWERMRTENPHVYKLMIQIYDLAAVEGSPMNDLNYARAIKRIIDSDYNGDVDKALQDVADLSYTLTYGSQSHINMWTDYIRLISSIHTSLAYDSMLSAWPDNEWIFKEYVAWHNLLEAMFCYLDYLYGSQIHQSVPEEKNEKVTEWLDYRRECLEKERDILTGKLLYSVEQAKADSIRNYTDFEEFFSKYHHYSEPYYYHAMWYELKFALDEWAFARTKIAEGLGWRESLSYREYSKEVVDGIFSAIEELDWRGFQPAKSDSWVEKYLSELALSE</sequence>
<evidence type="ECO:0000256" key="1">
    <source>
        <dbReference type="SAM" id="Phobius"/>
    </source>
</evidence>
<feature type="transmembrane region" description="Helical" evidence="1">
    <location>
        <begin position="248"/>
        <end position="268"/>
    </location>
</feature>
<organism evidence="2 3">
    <name type="scientific">Bacteroides acidifaciens</name>
    <dbReference type="NCBI Taxonomy" id="85831"/>
    <lineage>
        <taxon>Bacteria</taxon>
        <taxon>Pseudomonadati</taxon>
        <taxon>Bacteroidota</taxon>
        <taxon>Bacteroidia</taxon>
        <taxon>Bacteroidales</taxon>
        <taxon>Bacteroidaceae</taxon>
        <taxon>Bacteroides</taxon>
    </lineage>
</organism>
<accession>A0A4S2AMX0</accession>
<feature type="transmembrane region" description="Helical" evidence="1">
    <location>
        <begin position="12"/>
        <end position="39"/>
    </location>
</feature>
<keyword evidence="1" id="KW-1133">Transmembrane helix</keyword>
<evidence type="ECO:0000313" key="2">
    <source>
        <dbReference type="EMBL" id="TGY02536.1"/>
    </source>
</evidence>
<feature type="transmembrane region" description="Helical" evidence="1">
    <location>
        <begin position="224"/>
        <end position="241"/>
    </location>
</feature>
<feature type="transmembrane region" description="Helical" evidence="1">
    <location>
        <begin position="274"/>
        <end position="295"/>
    </location>
</feature>
<proteinExistence type="predicted"/>
<reference evidence="2 3" key="1">
    <citation type="submission" date="2019-04" db="EMBL/GenBank/DDBJ databases">
        <title>Microbes associate with the intestines of laboratory mice.</title>
        <authorList>
            <person name="Navarre W."/>
            <person name="Wong E."/>
            <person name="Huang K."/>
            <person name="Tropini C."/>
            <person name="Ng K."/>
            <person name="Yu B."/>
        </authorList>
    </citation>
    <scope>NUCLEOTIDE SEQUENCE [LARGE SCALE GENOMIC DNA]</scope>
    <source>
        <strain evidence="2 3">NM70_E10</strain>
    </source>
</reference>
<gene>
    <name evidence="2" type="ORF">E5356_10560</name>
</gene>
<keyword evidence="3" id="KW-1185">Reference proteome</keyword>
<dbReference type="Proteomes" id="UP000305751">
    <property type="component" value="Unassembled WGS sequence"/>
</dbReference>
<dbReference type="AlphaFoldDB" id="A0A4S2AMX0"/>
<feature type="transmembrane region" description="Helical" evidence="1">
    <location>
        <begin position="300"/>
        <end position="321"/>
    </location>
</feature>
<feature type="transmembrane region" description="Helical" evidence="1">
    <location>
        <begin position="51"/>
        <end position="68"/>
    </location>
</feature>
<protein>
    <submittedName>
        <fullName evidence="2">Uncharacterized protein</fullName>
    </submittedName>
</protein>
<comment type="caution">
    <text evidence="2">The sequence shown here is derived from an EMBL/GenBank/DDBJ whole genome shotgun (WGS) entry which is preliminary data.</text>
</comment>
<keyword evidence="1" id="KW-0472">Membrane</keyword>
<feature type="transmembrane region" description="Helical" evidence="1">
    <location>
        <begin position="201"/>
        <end position="218"/>
    </location>
</feature>
<keyword evidence="1" id="KW-0812">Transmembrane</keyword>
<feature type="transmembrane region" description="Helical" evidence="1">
    <location>
        <begin position="143"/>
        <end position="159"/>
    </location>
</feature>
<feature type="transmembrane region" description="Helical" evidence="1">
    <location>
        <begin position="165"/>
        <end position="185"/>
    </location>
</feature>
<evidence type="ECO:0000313" key="3">
    <source>
        <dbReference type="Proteomes" id="UP000305751"/>
    </source>
</evidence>
<feature type="transmembrane region" description="Helical" evidence="1">
    <location>
        <begin position="106"/>
        <end position="128"/>
    </location>
</feature>
<name>A0A4S2AMX0_9BACE</name>
<dbReference type="GeneID" id="93047683"/>
<dbReference type="RefSeq" id="WP_024987101.1">
    <property type="nucleotide sequence ID" value="NZ_CAJTBC010000022.1"/>
</dbReference>
<dbReference type="EMBL" id="SRZA01000029">
    <property type="protein sequence ID" value="TGY02536.1"/>
    <property type="molecule type" value="Genomic_DNA"/>
</dbReference>